<dbReference type="Pfam" id="PF13966">
    <property type="entry name" value="zf-RVT"/>
    <property type="match status" value="1"/>
</dbReference>
<evidence type="ECO:0000313" key="3">
    <source>
        <dbReference type="Proteomes" id="UP001168877"/>
    </source>
</evidence>
<organism evidence="2 3">
    <name type="scientific">Acer saccharum</name>
    <name type="common">Sugar maple</name>
    <dbReference type="NCBI Taxonomy" id="4024"/>
    <lineage>
        <taxon>Eukaryota</taxon>
        <taxon>Viridiplantae</taxon>
        <taxon>Streptophyta</taxon>
        <taxon>Embryophyta</taxon>
        <taxon>Tracheophyta</taxon>
        <taxon>Spermatophyta</taxon>
        <taxon>Magnoliopsida</taxon>
        <taxon>eudicotyledons</taxon>
        <taxon>Gunneridae</taxon>
        <taxon>Pentapetalae</taxon>
        <taxon>rosids</taxon>
        <taxon>malvids</taxon>
        <taxon>Sapindales</taxon>
        <taxon>Sapindaceae</taxon>
        <taxon>Hippocastanoideae</taxon>
        <taxon>Acereae</taxon>
        <taxon>Acer</taxon>
    </lineage>
</organism>
<dbReference type="InterPro" id="IPR053151">
    <property type="entry name" value="RNase_H-like"/>
</dbReference>
<name>A0AA39TCC7_ACESA</name>
<dbReference type="EMBL" id="JAUESC010000002">
    <property type="protein sequence ID" value="KAK0603530.1"/>
    <property type="molecule type" value="Genomic_DNA"/>
</dbReference>
<dbReference type="InterPro" id="IPR036397">
    <property type="entry name" value="RNaseH_sf"/>
</dbReference>
<dbReference type="GO" id="GO:0004523">
    <property type="term" value="F:RNA-DNA hybrid ribonuclease activity"/>
    <property type="evidence" value="ECO:0007669"/>
    <property type="project" value="InterPro"/>
</dbReference>
<dbReference type="PANTHER" id="PTHR47723:SF19">
    <property type="entry name" value="POLYNUCLEOTIDYL TRANSFERASE, RIBONUCLEASE H-LIKE SUPERFAMILY PROTEIN"/>
    <property type="match status" value="1"/>
</dbReference>
<comment type="caution">
    <text evidence="2">The sequence shown here is derived from an EMBL/GenBank/DDBJ whole genome shotgun (WGS) entry which is preliminary data.</text>
</comment>
<sequence length="340" mass="38697">MNLTPWKWNFIWKLLLPPRVLHFLWVLLHNRLLTNVGRAARGMTTDLTCGRCMAGQEDEDHVFRTCSSSSRIWEDISTSVTKSASYNSEWESWLFENLKCTFLIGGRIPSYLLFVVTLWFIWKWRCEKVFDVNFTIPPSPGKIVMQYVESWLDANAKLEDSYPKKSCMLSWTAPPPGWVKLNVDGSRISDSGFIAAGGIIRNERKSWLVGFALNKGSGDVIEAELWGIFEGLNLAWKAGFRKVEVESDSMYAVRLLSNDTPLNHPLFNIISDCKTILQREWTCTLRHTFKECNRTADSLAKLGHLLHLGMSVFEDPPAQISAVMEEDSRGLASSRIIPSL</sequence>
<dbReference type="InterPro" id="IPR026960">
    <property type="entry name" value="RVT-Znf"/>
</dbReference>
<dbReference type="SUPFAM" id="SSF53098">
    <property type="entry name" value="Ribonuclease H-like"/>
    <property type="match status" value="1"/>
</dbReference>
<dbReference type="InterPro" id="IPR044730">
    <property type="entry name" value="RNase_H-like_dom_plant"/>
</dbReference>
<dbReference type="InterPro" id="IPR012337">
    <property type="entry name" value="RNaseH-like_sf"/>
</dbReference>
<dbReference type="Pfam" id="PF13456">
    <property type="entry name" value="RVT_3"/>
    <property type="match status" value="1"/>
</dbReference>
<reference evidence="2" key="2">
    <citation type="submission" date="2023-06" db="EMBL/GenBank/DDBJ databases">
        <authorList>
            <person name="Swenson N.G."/>
            <person name="Wegrzyn J.L."/>
            <person name="Mcevoy S.L."/>
        </authorList>
    </citation>
    <scope>NUCLEOTIDE SEQUENCE</scope>
    <source>
        <strain evidence="2">NS2018</strain>
        <tissue evidence="2">Leaf</tissue>
    </source>
</reference>
<dbReference type="InterPro" id="IPR002156">
    <property type="entry name" value="RNaseH_domain"/>
</dbReference>
<accession>A0AA39TCC7</accession>
<evidence type="ECO:0000313" key="2">
    <source>
        <dbReference type="EMBL" id="KAK0603530.1"/>
    </source>
</evidence>
<dbReference type="CDD" id="cd06222">
    <property type="entry name" value="RNase_H_like"/>
    <property type="match status" value="1"/>
</dbReference>
<dbReference type="PANTHER" id="PTHR47723">
    <property type="entry name" value="OS05G0353850 PROTEIN"/>
    <property type="match status" value="1"/>
</dbReference>
<protein>
    <recommendedName>
        <fullName evidence="1">RNase H type-1 domain-containing protein</fullName>
    </recommendedName>
</protein>
<proteinExistence type="predicted"/>
<feature type="domain" description="RNase H type-1" evidence="1">
    <location>
        <begin position="175"/>
        <end position="305"/>
    </location>
</feature>
<dbReference type="PROSITE" id="PS50879">
    <property type="entry name" value="RNASE_H_1"/>
    <property type="match status" value="1"/>
</dbReference>
<dbReference type="Gene3D" id="3.30.420.10">
    <property type="entry name" value="Ribonuclease H-like superfamily/Ribonuclease H"/>
    <property type="match status" value="1"/>
</dbReference>
<dbReference type="AlphaFoldDB" id="A0AA39TCC7"/>
<dbReference type="Proteomes" id="UP001168877">
    <property type="component" value="Unassembled WGS sequence"/>
</dbReference>
<reference evidence="2" key="1">
    <citation type="journal article" date="2022" name="Plant J.">
        <title>Strategies of tolerance reflected in two North American maple genomes.</title>
        <authorList>
            <person name="McEvoy S.L."/>
            <person name="Sezen U.U."/>
            <person name="Trouern-Trend A."/>
            <person name="McMahon S.M."/>
            <person name="Schaberg P.G."/>
            <person name="Yang J."/>
            <person name="Wegrzyn J.L."/>
            <person name="Swenson N.G."/>
        </authorList>
    </citation>
    <scope>NUCLEOTIDE SEQUENCE</scope>
    <source>
        <strain evidence="2">NS2018</strain>
    </source>
</reference>
<evidence type="ECO:0000259" key="1">
    <source>
        <dbReference type="PROSITE" id="PS50879"/>
    </source>
</evidence>
<keyword evidence="3" id="KW-1185">Reference proteome</keyword>
<gene>
    <name evidence="2" type="ORF">LWI29_005964</name>
</gene>
<dbReference type="GO" id="GO:0003676">
    <property type="term" value="F:nucleic acid binding"/>
    <property type="evidence" value="ECO:0007669"/>
    <property type="project" value="InterPro"/>
</dbReference>